<dbReference type="Proteomes" id="UP001151518">
    <property type="component" value="Unassembled WGS sequence"/>
</dbReference>
<evidence type="ECO:0000313" key="3">
    <source>
        <dbReference type="Proteomes" id="UP001151518"/>
    </source>
</evidence>
<gene>
    <name evidence="2" type="ORF">GGI25_000631</name>
</gene>
<dbReference type="GO" id="GO:0003676">
    <property type="term" value="F:nucleic acid binding"/>
    <property type="evidence" value="ECO:0007669"/>
    <property type="project" value="InterPro"/>
</dbReference>
<proteinExistence type="predicted"/>
<organism evidence="2 3">
    <name type="scientific">Coemansia spiralis</name>
    <dbReference type="NCBI Taxonomy" id="417178"/>
    <lineage>
        <taxon>Eukaryota</taxon>
        <taxon>Fungi</taxon>
        <taxon>Fungi incertae sedis</taxon>
        <taxon>Zoopagomycota</taxon>
        <taxon>Kickxellomycotina</taxon>
        <taxon>Kickxellomycetes</taxon>
        <taxon>Kickxellales</taxon>
        <taxon>Kickxellaceae</taxon>
        <taxon>Coemansia</taxon>
    </lineage>
</organism>
<keyword evidence="1" id="KW-0175">Coiled coil</keyword>
<dbReference type="Gene3D" id="3.30.420.10">
    <property type="entry name" value="Ribonuclease H-like superfamily/Ribonuclease H"/>
    <property type="match status" value="1"/>
</dbReference>
<dbReference type="AlphaFoldDB" id="A0A9W8G820"/>
<evidence type="ECO:0000313" key="2">
    <source>
        <dbReference type="EMBL" id="KAJ2680657.1"/>
    </source>
</evidence>
<reference evidence="2" key="1">
    <citation type="submission" date="2022-07" db="EMBL/GenBank/DDBJ databases">
        <title>Phylogenomic reconstructions and comparative analyses of Kickxellomycotina fungi.</title>
        <authorList>
            <person name="Reynolds N.K."/>
            <person name="Stajich J.E."/>
            <person name="Barry K."/>
            <person name="Grigoriev I.V."/>
            <person name="Crous P."/>
            <person name="Smith M.E."/>
        </authorList>
    </citation>
    <scope>NUCLEOTIDE SEQUENCE</scope>
    <source>
        <strain evidence="2">NRRL 3115</strain>
    </source>
</reference>
<dbReference type="EMBL" id="JANBTW010000004">
    <property type="protein sequence ID" value="KAJ2680657.1"/>
    <property type="molecule type" value="Genomic_DNA"/>
</dbReference>
<accession>A0A9W8G820</accession>
<protein>
    <submittedName>
        <fullName evidence="2">Uncharacterized protein</fullName>
    </submittedName>
</protein>
<name>A0A9W8G820_9FUNG</name>
<feature type="coiled-coil region" evidence="1">
    <location>
        <begin position="57"/>
        <end position="84"/>
    </location>
</feature>
<evidence type="ECO:0000256" key="1">
    <source>
        <dbReference type="SAM" id="Coils"/>
    </source>
</evidence>
<comment type="caution">
    <text evidence="2">The sequence shown here is derived from an EMBL/GenBank/DDBJ whole genome shotgun (WGS) entry which is preliminary data.</text>
</comment>
<dbReference type="InterPro" id="IPR036397">
    <property type="entry name" value="RNaseH_sf"/>
</dbReference>
<sequence length="119" mass="13531">MENWHKYFSLAEFAYNQYKNSSTQFSTFYTNYGSELSVPTAVGADSDGDDKDAADRVRRLKQIVKATQEDITDAQEQAAEYHNVGRAECEFKRDDDVLLSRTVAKPEYLDASKESLGDR</sequence>